<evidence type="ECO:0000256" key="3">
    <source>
        <dbReference type="ARBA" id="ARBA00022679"/>
    </source>
</evidence>
<evidence type="ECO:0000256" key="1">
    <source>
        <dbReference type="ARBA" id="ARBA00005354"/>
    </source>
</evidence>
<evidence type="ECO:0000313" key="8">
    <source>
        <dbReference type="EMBL" id="BAT77144.1"/>
    </source>
</evidence>
<dbReference type="PROSITE" id="PS50011">
    <property type="entry name" value="PROTEIN_KINASE_DOM"/>
    <property type="match status" value="1"/>
</dbReference>
<keyword evidence="6" id="KW-0067">ATP-binding</keyword>
<reference evidence="8 9" key="1">
    <citation type="journal article" date="2015" name="Sci. Rep.">
        <title>The power of single molecule real-time sequencing technology in the de novo assembly of a eukaryotic genome.</title>
        <authorList>
            <person name="Sakai H."/>
            <person name="Naito K."/>
            <person name="Ogiso-Tanaka E."/>
            <person name="Takahashi Y."/>
            <person name="Iseki K."/>
            <person name="Muto C."/>
            <person name="Satou K."/>
            <person name="Teruya K."/>
            <person name="Shiroma A."/>
            <person name="Shimoji M."/>
            <person name="Hirano T."/>
            <person name="Itoh T."/>
            <person name="Kaga A."/>
            <person name="Tomooka N."/>
        </authorList>
    </citation>
    <scope>NUCLEOTIDE SEQUENCE [LARGE SCALE GENOMIC DNA]</scope>
    <source>
        <strain evidence="9">cv. Shumari</strain>
    </source>
</reference>
<keyword evidence="9" id="KW-1185">Reference proteome</keyword>
<evidence type="ECO:0000256" key="6">
    <source>
        <dbReference type="ARBA" id="ARBA00022840"/>
    </source>
</evidence>
<feature type="non-terminal residue" evidence="8">
    <location>
        <position position="112"/>
    </location>
</feature>
<gene>
    <name evidence="8" type="primary">Vigan.01G523600</name>
    <name evidence="8" type="ORF">VIGAN_01523600</name>
</gene>
<evidence type="ECO:0000256" key="4">
    <source>
        <dbReference type="ARBA" id="ARBA00022741"/>
    </source>
</evidence>
<keyword evidence="3" id="KW-0808">Transferase</keyword>
<comment type="similarity">
    <text evidence="1">Belongs to the protein kinase superfamily. CAMK Ser/Thr protein kinase family. CaMK subfamily.</text>
</comment>
<dbReference type="EMBL" id="AP015034">
    <property type="protein sequence ID" value="BAT77144.1"/>
    <property type="molecule type" value="Genomic_DNA"/>
</dbReference>
<organism evidence="8 9">
    <name type="scientific">Vigna angularis var. angularis</name>
    <dbReference type="NCBI Taxonomy" id="157739"/>
    <lineage>
        <taxon>Eukaryota</taxon>
        <taxon>Viridiplantae</taxon>
        <taxon>Streptophyta</taxon>
        <taxon>Embryophyta</taxon>
        <taxon>Tracheophyta</taxon>
        <taxon>Spermatophyta</taxon>
        <taxon>Magnoliopsida</taxon>
        <taxon>eudicotyledons</taxon>
        <taxon>Gunneridae</taxon>
        <taxon>Pentapetalae</taxon>
        <taxon>rosids</taxon>
        <taxon>fabids</taxon>
        <taxon>Fabales</taxon>
        <taxon>Fabaceae</taxon>
        <taxon>Papilionoideae</taxon>
        <taxon>50 kb inversion clade</taxon>
        <taxon>NPAAA clade</taxon>
        <taxon>indigoferoid/millettioid clade</taxon>
        <taxon>Phaseoleae</taxon>
        <taxon>Vigna</taxon>
    </lineage>
</organism>
<keyword evidence="4" id="KW-0547">Nucleotide-binding</keyword>
<accession>A0A0S3R8Z9</accession>
<proteinExistence type="inferred from homology"/>
<dbReference type="PANTHER" id="PTHR24349">
    <property type="entry name" value="SERINE/THREONINE-PROTEIN KINASE"/>
    <property type="match status" value="1"/>
</dbReference>
<dbReference type="InterPro" id="IPR000719">
    <property type="entry name" value="Prot_kinase_dom"/>
</dbReference>
<dbReference type="InterPro" id="IPR050205">
    <property type="entry name" value="CDPK_Ser/Thr_kinases"/>
</dbReference>
<name>A0A0S3R8Z9_PHAAN</name>
<evidence type="ECO:0000259" key="7">
    <source>
        <dbReference type="PROSITE" id="PS50011"/>
    </source>
</evidence>
<dbReference type="GO" id="GO:0004674">
    <property type="term" value="F:protein serine/threonine kinase activity"/>
    <property type="evidence" value="ECO:0007669"/>
    <property type="project" value="UniProtKB-KW"/>
</dbReference>
<evidence type="ECO:0000313" key="9">
    <source>
        <dbReference type="Proteomes" id="UP000291084"/>
    </source>
</evidence>
<dbReference type="AlphaFoldDB" id="A0A0S3R8Z9"/>
<dbReference type="InterPro" id="IPR011009">
    <property type="entry name" value="Kinase-like_dom_sf"/>
</dbReference>
<dbReference type="Gene3D" id="1.10.510.10">
    <property type="entry name" value="Transferase(Phosphotransferase) domain 1"/>
    <property type="match status" value="1"/>
</dbReference>
<sequence length="112" mass="12573">MRHLPESPRIVPLREACEDDNVVHLVMELCEGGELFDRIVARSQFLNKILSSPIKKSFLNKILSAILWFVSGSSYEKTNSRDEGDEARGGGGIGALMRHGLHFFVILHPHFS</sequence>
<dbReference type="SUPFAM" id="SSF56112">
    <property type="entry name" value="Protein kinase-like (PK-like)"/>
    <property type="match status" value="1"/>
</dbReference>
<evidence type="ECO:0000256" key="2">
    <source>
        <dbReference type="ARBA" id="ARBA00022527"/>
    </source>
</evidence>
<protein>
    <recommendedName>
        <fullName evidence="7">Protein kinase domain-containing protein</fullName>
    </recommendedName>
</protein>
<feature type="domain" description="Protein kinase" evidence="7">
    <location>
        <begin position="1"/>
        <end position="112"/>
    </location>
</feature>
<keyword evidence="2" id="KW-0723">Serine/threonine-protein kinase</keyword>
<dbReference type="Proteomes" id="UP000291084">
    <property type="component" value="Chromosome 1"/>
</dbReference>
<evidence type="ECO:0000256" key="5">
    <source>
        <dbReference type="ARBA" id="ARBA00022777"/>
    </source>
</evidence>
<keyword evidence="5" id="KW-0418">Kinase</keyword>
<dbReference type="GO" id="GO:0005524">
    <property type="term" value="F:ATP binding"/>
    <property type="evidence" value="ECO:0007669"/>
    <property type="project" value="UniProtKB-KW"/>
</dbReference>